<evidence type="ECO:0000256" key="4">
    <source>
        <dbReference type="ARBA" id="ARBA00022989"/>
    </source>
</evidence>
<evidence type="ECO:0000256" key="3">
    <source>
        <dbReference type="ARBA" id="ARBA00022692"/>
    </source>
</evidence>
<evidence type="ECO:0000313" key="9">
    <source>
        <dbReference type="Proteomes" id="UP000187609"/>
    </source>
</evidence>
<dbReference type="Proteomes" id="UP000187609">
    <property type="component" value="Unassembled WGS sequence"/>
</dbReference>
<dbReference type="InterPro" id="IPR034294">
    <property type="entry name" value="Aquaporin_transptr"/>
</dbReference>
<dbReference type="Gene3D" id="1.20.1080.10">
    <property type="entry name" value="Glycerol uptake facilitator protein"/>
    <property type="match status" value="1"/>
</dbReference>
<comment type="subcellular location">
    <subcellularLocation>
        <location evidence="1">Membrane</location>
        <topology evidence="1">Multi-pass membrane protein</topology>
    </subcellularLocation>
</comment>
<protein>
    <submittedName>
        <fullName evidence="8">Aquaporin nip-type</fullName>
    </submittedName>
</protein>
<evidence type="ECO:0000256" key="5">
    <source>
        <dbReference type="ARBA" id="ARBA00023136"/>
    </source>
</evidence>
<dbReference type="InterPro" id="IPR000425">
    <property type="entry name" value="MIP"/>
</dbReference>
<accession>A0A314KJZ0</accession>
<dbReference type="SMR" id="A0A314KJZ0"/>
<keyword evidence="2 6" id="KW-0813">Transport</keyword>
<dbReference type="PANTHER" id="PTHR45724">
    <property type="entry name" value="AQUAPORIN NIP2-1"/>
    <property type="match status" value="1"/>
</dbReference>
<evidence type="ECO:0000256" key="2">
    <source>
        <dbReference type="ARBA" id="ARBA00022448"/>
    </source>
</evidence>
<dbReference type="AlphaFoldDB" id="A0A314KJZ0"/>
<comment type="similarity">
    <text evidence="6">Belongs to the MIP/aquaporin (TC 1.A.8) family.</text>
</comment>
<keyword evidence="3 6" id="KW-0812">Transmembrane</keyword>
<dbReference type="GO" id="GO:0016020">
    <property type="term" value="C:membrane"/>
    <property type="evidence" value="ECO:0007669"/>
    <property type="project" value="UniProtKB-SubCell"/>
</dbReference>
<comment type="caution">
    <text evidence="8">The sequence shown here is derived from an EMBL/GenBank/DDBJ whole genome shotgun (WGS) entry which is preliminary data.</text>
</comment>
<organism evidence="8 9">
    <name type="scientific">Nicotiana attenuata</name>
    <name type="common">Coyote tobacco</name>
    <dbReference type="NCBI Taxonomy" id="49451"/>
    <lineage>
        <taxon>Eukaryota</taxon>
        <taxon>Viridiplantae</taxon>
        <taxon>Streptophyta</taxon>
        <taxon>Embryophyta</taxon>
        <taxon>Tracheophyta</taxon>
        <taxon>Spermatophyta</taxon>
        <taxon>Magnoliopsida</taxon>
        <taxon>eudicotyledons</taxon>
        <taxon>Gunneridae</taxon>
        <taxon>Pentapetalae</taxon>
        <taxon>asterids</taxon>
        <taxon>lamiids</taxon>
        <taxon>Solanales</taxon>
        <taxon>Solanaceae</taxon>
        <taxon>Nicotianoideae</taxon>
        <taxon>Nicotianeae</taxon>
        <taxon>Nicotiana</taxon>
    </lineage>
</organism>
<dbReference type="OrthoDB" id="1214271at2759"/>
<keyword evidence="9" id="KW-1185">Reference proteome</keyword>
<dbReference type="PROSITE" id="PS00221">
    <property type="entry name" value="MIP"/>
    <property type="match status" value="1"/>
</dbReference>
<gene>
    <name evidence="8" type="primary">NIP1_1</name>
    <name evidence="8" type="ORF">A4A49_16177</name>
</gene>
<dbReference type="PANTHER" id="PTHR45724:SF50">
    <property type="entry name" value="AQUAPORIN NIP-TYPE-RELATED"/>
    <property type="match status" value="1"/>
</dbReference>
<dbReference type="SUPFAM" id="SSF81338">
    <property type="entry name" value="Aquaporin-like"/>
    <property type="match status" value="1"/>
</dbReference>
<feature type="transmembrane region" description="Helical" evidence="7">
    <location>
        <begin position="51"/>
        <end position="70"/>
    </location>
</feature>
<reference evidence="8" key="1">
    <citation type="submission" date="2016-11" db="EMBL/GenBank/DDBJ databases">
        <title>The genome of Nicotiana attenuata.</title>
        <authorList>
            <person name="Xu S."/>
            <person name="Brockmoeller T."/>
            <person name="Gaquerel E."/>
            <person name="Navarro A."/>
            <person name="Kuhl H."/>
            <person name="Gase K."/>
            <person name="Ling Z."/>
            <person name="Zhou W."/>
            <person name="Kreitzer C."/>
            <person name="Stanke M."/>
            <person name="Tang H."/>
            <person name="Lyons E."/>
            <person name="Pandey P."/>
            <person name="Pandey S.P."/>
            <person name="Timmermann B."/>
            <person name="Baldwin I.T."/>
        </authorList>
    </citation>
    <scope>NUCLEOTIDE SEQUENCE [LARGE SCALE GENOMIC DNA]</scope>
    <source>
        <strain evidence="8">UT</strain>
    </source>
</reference>
<dbReference type="PRINTS" id="PR00783">
    <property type="entry name" value="MINTRINSICP"/>
</dbReference>
<sequence length="159" mass="17520">MITEKKKSPYIMEEDAHAANIFRSQSYTNIGLSSSANSVVALAQKLIAEAIGAYFIIFAWFGSVVMNRLFDDESVTSPGISMTWGAVAMVMIYSLGQVSGGHFNPAVTITFTIFRRFPWKLAPLYIIAQLIGSLLAFGTLALLLDVNLKDYFEHFPILG</sequence>
<evidence type="ECO:0000256" key="7">
    <source>
        <dbReference type="SAM" id="Phobius"/>
    </source>
</evidence>
<name>A0A314KJZ0_NICAT</name>
<dbReference type="Pfam" id="PF00230">
    <property type="entry name" value="MIP"/>
    <property type="match status" value="1"/>
</dbReference>
<keyword evidence="5 7" id="KW-0472">Membrane</keyword>
<dbReference type="GO" id="GO:0015267">
    <property type="term" value="F:channel activity"/>
    <property type="evidence" value="ECO:0007669"/>
    <property type="project" value="InterPro"/>
</dbReference>
<dbReference type="InterPro" id="IPR023271">
    <property type="entry name" value="Aquaporin-like"/>
</dbReference>
<keyword evidence="4 7" id="KW-1133">Transmembrane helix</keyword>
<evidence type="ECO:0000256" key="1">
    <source>
        <dbReference type="ARBA" id="ARBA00004141"/>
    </source>
</evidence>
<dbReference type="InterPro" id="IPR022357">
    <property type="entry name" value="MIP_CS"/>
</dbReference>
<evidence type="ECO:0000313" key="8">
    <source>
        <dbReference type="EMBL" id="OIT29655.1"/>
    </source>
</evidence>
<dbReference type="STRING" id="49451.A0A314KJZ0"/>
<dbReference type="GeneID" id="109211076"/>
<dbReference type="EMBL" id="MJEQ01001731">
    <property type="protein sequence ID" value="OIT29655.1"/>
    <property type="molecule type" value="Genomic_DNA"/>
</dbReference>
<proteinExistence type="inferred from homology"/>
<evidence type="ECO:0000256" key="6">
    <source>
        <dbReference type="RuleBase" id="RU000477"/>
    </source>
</evidence>
<feature type="transmembrane region" description="Helical" evidence="7">
    <location>
        <begin position="82"/>
        <end position="103"/>
    </location>
</feature>
<feature type="transmembrane region" description="Helical" evidence="7">
    <location>
        <begin position="124"/>
        <end position="144"/>
    </location>
</feature>
<dbReference type="Gramene" id="OIT29655">
    <property type="protein sequence ID" value="OIT29655"/>
    <property type="gene ID" value="A4A49_16177"/>
</dbReference>
<dbReference type="KEGG" id="nau:109211076"/>